<keyword evidence="3" id="KW-1185">Reference proteome</keyword>
<comment type="caution">
    <text evidence="2">The sequence shown here is derived from an EMBL/GenBank/DDBJ whole genome shotgun (WGS) entry which is preliminary data.</text>
</comment>
<reference evidence="2 3" key="1">
    <citation type="submission" date="2015-12" db="EMBL/GenBank/DDBJ databases">
        <title>Dictyostelia acquired genes for synthesis and detection of signals that induce cell-type specialization by lateral gene transfer from prokaryotes.</title>
        <authorList>
            <person name="Gloeckner G."/>
            <person name="Schaap P."/>
        </authorList>
    </citation>
    <scope>NUCLEOTIDE SEQUENCE [LARGE SCALE GENOMIC DNA]</scope>
    <source>
        <strain evidence="2 3">TK</strain>
    </source>
</reference>
<feature type="compositionally biased region" description="Acidic residues" evidence="1">
    <location>
        <begin position="184"/>
        <end position="202"/>
    </location>
</feature>
<evidence type="ECO:0000256" key="1">
    <source>
        <dbReference type="SAM" id="MobiDB-lite"/>
    </source>
</evidence>
<dbReference type="AlphaFoldDB" id="A0A151Z771"/>
<sequence length="459" mass="53139">MNNTDTIYYDINDLLAPQFVQPKYPNPIVGGVPGTTTSNGFYVLKTREIPIIYAIITKSQIPRRKSQIQGEEDRSIDRYKKLIEKYKIEAGLDESSGTKYISGFITFSRQVTKKKCRMPLNTDAFMTIIHKLHHPFSNIINSKTKVQKLAKASHYIWPLMNNEIDKLIKKCVVCNKNANNRDDESSDGDDDLDLDQDQDQDLDNVQVEPEKNKNYKKEDNFGTHQNTFPRLITLEEMQEYRDIVNRLMVLHRRLFPDKIENNIKDEQIPLPPQSLTQRLFSIESMVSDYSDNNSPVVSSNKIETTPSSFYQTKPFHYIHVQLGTSNVVHNEYPEKRYHISFQNLEQINFLPKHAPLLPTHINEPFFKLYHQIQPISVIPLVEYQSYPYMSVLLAIQNTDKSIKYTPAVICKSDVLYQKLCNIAAPPVLNEKDLIQPPNEIDFDFLIHTNLGDLPNFTVN</sequence>
<name>A0A151Z771_TIELA</name>
<dbReference type="EMBL" id="LODT01000039">
    <property type="protein sequence ID" value="KYQ89809.1"/>
    <property type="molecule type" value="Genomic_DNA"/>
</dbReference>
<proteinExistence type="predicted"/>
<dbReference type="Gene3D" id="1.10.340.70">
    <property type="match status" value="1"/>
</dbReference>
<dbReference type="Proteomes" id="UP000076078">
    <property type="component" value="Unassembled WGS sequence"/>
</dbReference>
<feature type="compositionally biased region" description="Basic and acidic residues" evidence="1">
    <location>
        <begin position="208"/>
        <end position="221"/>
    </location>
</feature>
<protein>
    <submittedName>
        <fullName evidence="2">Uncharacterized protein</fullName>
    </submittedName>
</protein>
<evidence type="ECO:0000313" key="2">
    <source>
        <dbReference type="EMBL" id="KYQ89809.1"/>
    </source>
</evidence>
<evidence type="ECO:0000313" key="3">
    <source>
        <dbReference type="Proteomes" id="UP000076078"/>
    </source>
</evidence>
<organism evidence="2 3">
    <name type="scientific">Tieghemostelium lacteum</name>
    <name type="common">Slime mold</name>
    <name type="synonym">Dictyostelium lacteum</name>
    <dbReference type="NCBI Taxonomy" id="361077"/>
    <lineage>
        <taxon>Eukaryota</taxon>
        <taxon>Amoebozoa</taxon>
        <taxon>Evosea</taxon>
        <taxon>Eumycetozoa</taxon>
        <taxon>Dictyostelia</taxon>
        <taxon>Dictyosteliales</taxon>
        <taxon>Raperosteliaceae</taxon>
        <taxon>Tieghemostelium</taxon>
    </lineage>
</organism>
<gene>
    <name evidence="2" type="ORF">DLAC_09780</name>
</gene>
<accession>A0A151Z771</accession>
<feature type="region of interest" description="Disordered" evidence="1">
    <location>
        <begin position="179"/>
        <end position="222"/>
    </location>
</feature>
<dbReference type="InParanoid" id="A0A151Z771"/>